<comment type="caution">
    <text evidence="8">The sequence shown here is derived from an EMBL/GenBank/DDBJ whole genome shotgun (WGS) entry which is preliminary data.</text>
</comment>
<evidence type="ECO:0000313" key="8">
    <source>
        <dbReference type="EMBL" id="GAA0874270.1"/>
    </source>
</evidence>
<dbReference type="NCBIfam" id="TIGR02937">
    <property type="entry name" value="sigma70-ECF"/>
    <property type="match status" value="1"/>
</dbReference>
<dbReference type="Gene3D" id="1.10.1740.10">
    <property type="match status" value="1"/>
</dbReference>
<dbReference type="InterPro" id="IPR007630">
    <property type="entry name" value="RNA_pol_sigma70_r4"/>
</dbReference>
<keyword evidence="2" id="KW-0805">Transcription regulation</keyword>
<evidence type="ECO:0000256" key="3">
    <source>
        <dbReference type="ARBA" id="ARBA00023082"/>
    </source>
</evidence>
<organism evidence="8 9">
    <name type="scientific">Wandonia haliotis</name>
    <dbReference type="NCBI Taxonomy" id="574963"/>
    <lineage>
        <taxon>Bacteria</taxon>
        <taxon>Pseudomonadati</taxon>
        <taxon>Bacteroidota</taxon>
        <taxon>Flavobacteriia</taxon>
        <taxon>Flavobacteriales</taxon>
        <taxon>Crocinitomicaceae</taxon>
        <taxon>Wandonia</taxon>
    </lineage>
</organism>
<proteinExistence type="inferred from homology"/>
<dbReference type="InterPro" id="IPR039425">
    <property type="entry name" value="RNA_pol_sigma-70-like"/>
</dbReference>
<evidence type="ECO:0000256" key="1">
    <source>
        <dbReference type="ARBA" id="ARBA00010641"/>
    </source>
</evidence>
<feature type="domain" description="RNA polymerase sigma-70 region 4" evidence="7">
    <location>
        <begin position="130"/>
        <end position="177"/>
    </location>
</feature>
<dbReference type="Gene3D" id="1.10.10.10">
    <property type="entry name" value="Winged helix-like DNA-binding domain superfamily/Winged helix DNA-binding domain"/>
    <property type="match status" value="1"/>
</dbReference>
<dbReference type="InterPro" id="IPR007627">
    <property type="entry name" value="RNA_pol_sigma70_r2"/>
</dbReference>
<dbReference type="SUPFAM" id="SSF88659">
    <property type="entry name" value="Sigma3 and sigma4 domains of RNA polymerase sigma factors"/>
    <property type="match status" value="1"/>
</dbReference>
<evidence type="ECO:0000256" key="2">
    <source>
        <dbReference type="ARBA" id="ARBA00023015"/>
    </source>
</evidence>
<gene>
    <name evidence="8" type="ORF">GCM10009118_06780</name>
</gene>
<keyword evidence="5" id="KW-0804">Transcription</keyword>
<dbReference type="Pfam" id="PF04542">
    <property type="entry name" value="Sigma70_r2"/>
    <property type="match status" value="1"/>
</dbReference>
<dbReference type="InterPro" id="IPR013325">
    <property type="entry name" value="RNA_pol_sigma_r2"/>
</dbReference>
<evidence type="ECO:0000259" key="7">
    <source>
        <dbReference type="Pfam" id="PF04545"/>
    </source>
</evidence>
<comment type="similarity">
    <text evidence="1">Belongs to the sigma-70 factor family. ECF subfamily.</text>
</comment>
<feature type="domain" description="RNA polymerase sigma-70 region 2" evidence="6">
    <location>
        <begin position="29"/>
        <end position="96"/>
    </location>
</feature>
<accession>A0ABN1MM23</accession>
<dbReference type="Pfam" id="PF04545">
    <property type="entry name" value="Sigma70_r4"/>
    <property type="match status" value="1"/>
</dbReference>
<evidence type="ECO:0000313" key="9">
    <source>
        <dbReference type="Proteomes" id="UP001501126"/>
    </source>
</evidence>
<evidence type="ECO:0000256" key="4">
    <source>
        <dbReference type="ARBA" id="ARBA00023125"/>
    </source>
</evidence>
<dbReference type="RefSeq" id="WP_343785156.1">
    <property type="nucleotide sequence ID" value="NZ_BAAAFH010000003.1"/>
</dbReference>
<dbReference type="InterPro" id="IPR014284">
    <property type="entry name" value="RNA_pol_sigma-70_dom"/>
</dbReference>
<dbReference type="PANTHER" id="PTHR43133">
    <property type="entry name" value="RNA POLYMERASE ECF-TYPE SIGMA FACTO"/>
    <property type="match status" value="1"/>
</dbReference>
<dbReference type="EMBL" id="BAAAFH010000003">
    <property type="protein sequence ID" value="GAA0874270.1"/>
    <property type="molecule type" value="Genomic_DNA"/>
</dbReference>
<sequence length="183" mass="20886">MSATNHKKLITADDITLIRSGDKTSFKKLYDLYSGALYGIALRVVISEDIARDVLQDGFVKIWKNFTSYDEKKGTLFTWMSNIIKNTAIDQLRKKAAKYEIHVQDKFVGMADKVNQTKQETDTIDLKDKLRSLSEDHRNVINTVYLMGHTHEDAAKELGLPLGTVKTRVRSAMKELKRIYGTE</sequence>
<name>A0ABN1MM23_9FLAO</name>
<keyword evidence="9" id="KW-1185">Reference proteome</keyword>
<dbReference type="Proteomes" id="UP001501126">
    <property type="component" value="Unassembled WGS sequence"/>
</dbReference>
<dbReference type="CDD" id="cd06171">
    <property type="entry name" value="Sigma70_r4"/>
    <property type="match status" value="1"/>
</dbReference>
<keyword evidence="3" id="KW-0731">Sigma factor</keyword>
<reference evidence="8 9" key="1">
    <citation type="journal article" date="2019" name="Int. J. Syst. Evol. Microbiol.">
        <title>The Global Catalogue of Microorganisms (GCM) 10K type strain sequencing project: providing services to taxonomists for standard genome sequencing and annotation.</title>
        <authorList>
            <consortium name="The Broad Institute Genomics Platform"/>
            <consortium name="The Broad Institute Genome Sequencing Center for Infectious Disease"/>
            <person name="Wu L."/>
            <person name="Ma J."/>
        </authorList>
    </citation>
    <scope>NUCLEOTIDE SEQUENCE [LARGE SCALE GENOMIC DNA]</scope>
    <source>
        <strain evidence="8 9">JCM 16083</strain>
    </source>
</reference>
<protein>
    <submittedName>
        <fullName evidence="8">Sigma-70 family RNA polymerase sigma factor</fullName>
    </submittedName>
</protein>
<dbReference type="InterPro" id="IPR036388">
    <property type="entry name" value="WH-like_DNA-bd_sf"/>
</dbReference>
<evidence type="ECO:0000256" key="5">
    <source>
        <dbReference type="ARBA" id="ARBA00023163"/>
    </source>
</evidence>
<keyword evidence="4" id="KW-0238">DNA-binding</keyword>
<dbReference type="InterPro" id="IPR013324">
    <property type="entry name" value="RNA_pol_sigma_r3/r4-like"/>
</dbReference>
<evidence type="ECO:0000259" key="6">
    <source>
        <dbReference type="Pfam" id="PF04542"/>
    </source>
</evidence>
<dbReference type="PANTHER" id="PTHR43133:SF62">
    <property type="entry name" value="RNA POLYMERASE SIGMA FACTOR SIGZ"/>
    <property type="match status" value="1"/>
</dbReference>
<dbReference type="SUPFAM" id="SSF88946">
    <property type="entry name" value="Sigma2 domain of RNA polymerase sigma factors"/>
    <property type="match status" value="1"/>
</dbReference>